<reference evidence="1 2" key="1">
    <citation type="submission" date="2016-05" db="EMBL/GenBank/DDBJ databases">
        <authorList>
            <person name="Prochazka B."/>
            <person name="Indra A."/>
            <person name="Hasenberger P."/>
            <person name="Blaschitz M."/>
            <person name="Wagner L."/>
            <person name="Wewalka G."/>
            <person name="Sorschag S."/>
            <person name="Schmid D."/>
            <person name="Ruppitsch W."/>
        </authorList>
    </citation>
    <scope>NUCLEOTIDE SEQUENCE [LARGE SCALE GENOMIC DNA]</scope>
    <source>
        <strain evidence="1 2">974010_12</strain>
    </source>
</reference>
<evidence type="ECO:0008006" key="3">
    <source>
        <dbReference type="Google" id="ProtNLM"/>
    </source>
</evidence>
<organism evidence="1 2">
    <name type="scientific">Legionella jamestowniensis</name>
    <dbReference type="NCBI Taxonomy" id="455"/>
    <lineage>
        <taxon>Bacteria</taxon>
        <taxon>Pseudomonadati</taxon>
        <taxon>Pseudomonadota</taxon>
        <taxon>Gammaproteobacteria</taxon>
        <taxon>Legionellales</taxon>
        <taxon>Legionellaceae</taxon>
        <taxon>Legionella</taxon>
    </lineage>
</organism>
<name>A0ABX2XTB8_9GAMM</name>
<proteinExistence type="predicted"/>
<dbReference type="Proteomes" id="UP000093336">
    <property type="component" value="Unassembled WGS sequence"/>
</dbReference>
<dbReference type="EMBL" id="LYOZ01000018">
    <property type="protein sequence ID" value="OCH97869.1"/>
    <property type="molecule type" value="Genomic_DNA"/>
</dbReference>
<accession>A0ABX2XTB8</accession>
<keyword evidence="2" id="KW-1185">Reference proteome</keyword>
<evidence type="ECO:0000313" key="1">
    <source>
        <dbReference type="EMBL" id="OCH97869.1"/>
    </source>
</evidence>
<protein>
    <recommendedName>
        <fullName evidence="3">Interaptin</fullName>
    </recommendedName>
</protein>
<evidence type="ECO:0000313" key="2">
    <source>
        <dbReference type="Proteomes" id="UP000093336"/>
    </source>
</evidence>
<gene>
    <name evidence="1" type="ORF">A8135_01200</name>
</gene>
<sequence>MALLLDLRTYVANKGNSVEDAMKKSFFNDIIQLLENDKLSVAALTEKLASLTDKELISLFWWARKKDRSANSQAARWIAKLYEHLGVSKEDFSLENIVTKGISEEDKKKLAGSLYRQWQSHPTSSVERQHLEHEFKELLGINYPNLSLAQSLIKFYENDKALPHLDDKLILLWGKAPEFFSFLLHELCSYLLLQDTENNKTLEFIQIILDIVHDKQELLDNVIYSHPLLAAALVKENPEKFFSLPVSLQRQIQPFIGEDTLQEIKESINQTPLFLHQQAEQKTVLFSLLQAPDQRANALNEDAESSTSYRHLETTIYDHLQDVKEVLIAFHQADPALKAIKKYLAEKPNAYKSNFFSNLMDDINRNGLTVQILNKHMQRVNKDALFAKWSGKHNSRAAGLIFELYKRANLTNNDEDIEFIKNNLLKSHEDALYALYDLKQEHEKENFFEHHIQPGLKEKVSQVLQHPEQATQSLVGRQIEKTIHHYQSMVQFSQRDLAKKQKTAEAVYQNYLVTKALEIAQRTEAKKLIFDPQGHVILALTLNDANYAEIYRLITGREGTKDDLTSLLGSEVTPVTWCNIDIEKVPNLKDKFKARMDSTRGMDVLLDNFFASSRRSSVIALQEELMMHVSLSLRALEKNAKVALLTEDARLELMQAINTMTLDEFASVLKASATGTTIDYVGLNKKLDKARVELAKRSRELLVDKIMEGRDHQSIANLSVLLTKGLNKHSFTSTTATGWDYLRTDADNESSILISATNETAHDKQYGHDKVAIRVITRCHYDPVRQTVTAHDNPTIEARIPSMAIKSGSHKKAVEDVRDKLGYVHRLLTAKNQTYQGPVIYNLLTSLHTKAYDNSFFESANKQRASAARILKGSHLYNLAQLESGKMNALVYVQNIPVNQHTNELSYGASDGATREAAVMTDLALLATLSYHSASFSPMLRDSVTSAYRTAHASYLSFLPQARDGDHYFKDSQQGKETMEFLTAQKALWKGKGSIAPAADLQSLAVQTLFKMMANDEHQRKQFGMLAQALSVFIEPVSIAGCKSANEREQAVAGRVGLLRSIDSASPTRLPADKKAVIEALTDYVSGNATLAAVQEKLDIAYNKYNLQGAVAAVSMEDQGGPSKVQATDNEDDPGVISELNTNYAETGYLDCLSQQHSSVMQAHNKETNLPETFTQLITAKAAPQVSFGAR</sequence>
<dbReference type="RefSeq" id="WP_065620841.1">
    <property type="nucleotide sequence ID" value="NZ_LYOZ01000018.1"/>
</dbReference>
<comment type="caution">
    <text evidence="1">The sequence shown here is derived from an EMBL/GenBank/DDBJ whole genome shotgun (WGS) entry which is preliminary data.</text>
</comment>